<gene>
    <name evidence="5" type="ORF">HCK00_25675</name>
</gene>
<keyword evidence="2" id="KW-0808">Transferase</keyword>
<protein>
    <submittedName>
        <fullName evidence="5">Methyltransferase domain-containing protein</fullName>
    </submittedName>
</protein>
<dbReference type="InterPro" id="IPR001077">
    <property type="entry name" value="COMT_C"/>
</dbReference>
<dbReference type="PROSITE" id="PS51683">
    <property type="entry name" value="SAM_OMT_II"/>
    <property type="match status" value="1"/>
</dbReference>
<dbReference type="InterPro" id="IPR036388">
    <property type="entry name" value="WH-like_DNA-bd_sf"/>
</dbReference>
<dbReference type="SUPFAM" id="SSF53335">
    <property type="entry name" value="S-adenosyl-L-methionine-dependent methyltransferases"/>
    <property type="match status" value="1"/>
</dbReference>
<proteinExistence type="predicted"/>
<dbReference type="InterPro" id="IPR016461">
    <property type="entry name" value="COMT-like"/>
</dbReference>
<reference evidence="5 6" key="1">
    <citation type="submission" date="2020-03" db="EMBL/GenBank/DDBJ databases">
        <title>WGS of actinomycetes isolated from Thailand.</title>
        <authorList>
            <person name="Thawai C."/>
        </authorList>
    </citation>
    <scope>NUCLEOTIDE SEQUENCE [LARGE SCALE GENOMIC DNA]</scope>
    <source>
        <strain evidence="5 6">PLAI 1-29</strain>
    </source>
</reference>
<dbReference type="Proteomes" id="UP000695264">
    <property type="component" value="Unassembled WGS sequence"/>
</dbReference>
<evidence type="ECO:0000256" key="2">
    <source>
        <dbReference type="ARBA" id="ARBA00022679"/>
    </source>
</evidence>
<comment type="caution">
    <text evidence="5">The sequence shown here is derived from an EMBL/GenBank/DDBJ whole genome shotgun (WGS) entry which is preliminary data.</text>
</comment>
<dbReference type="RefSeq" id="WP_168104436.1">
    <property type="nucleotide sequence ID" value="NZ_JAATEN010000031.1"/>
</dbReference>
<keyword evidence="6" id="KW-1185">Reference proteome</keyword>
<dbReference type="Pfam" id="PF00891">
    <property type="entry name" value="Methyltransf_2"/>
    <property type="match status" value="1"/>
</dbReference>
<dbReference type="InterPro" id="IPR029063">
    <property type="entry name" value="SAM-dependent_MTases_sf"/>
</dbReference>
<name>A0ABX1C594_9ACTN</name>
<dbReference type="Gene3D" id="3.40.50.150">
    <property type="entry name" value="Vaccinia Virus protein VP39"/>
    <property type="match status" value="1"/>
</dbReference>
<feature type="domain" description="O-methyltransferase C-terminal" evidence="4">
    <location>
        <begin position="167"/>
        <end position="332"/>
    </location>
</feature>
<keyword evidence="1 5" id="KW-0489">Methyltransferase</keyword>
<dbReference type="Gene3D" id="1.20.58.1390">
    <property type="match status" value="1"/>
</dbReference>
<dbReference type="GO" id="GO:0008168">
    <property type="term" value="F:methyltransferase activity"/>
    <property type="evidence" value="ECO:0007669"/>
    <property type="project" value="UniProtKB-KW"/>
</dbReference>
<keyword evidence="3" id="KW-0949">S-adenosyl-L-methionine</keyword>
<dbReference type="EMBL" id="JAATEN010000031">
    <property type="protein sequence ID" value="NJQ03813.1"/>
    <property type="molecule type" value="Genomic_DNA"/>
</dbReference>
<evidence type="ECO:0000256" key="3">
    <source>
        <dbReference type="ARBA" id="ARBA00022691"/>
    </source>
</evidence>
<evidence type="ECO:0000313" key="5">
    <source>
        <dbReference type="EMBL" id="NJQ03813.1"/>
    </source>
</evidence>
<accession>A0ABX1C594</accession>
<evidence type="ECO:0000256" key="1">
    <source>
        <dbReference type="ARBA" id="ARBA00022603"/>
    </source>
</evidence>
<evidence type="ECO:0000313" key="6">
    <source>
        <dbReference type="Proteomes" id="UP000695264"/>
    </source>
</evidence>
<dbReference type="CDD" id="cd02440">
    <property type="entry name" value="AdoMet_MTases"/>
    <property type="match status" value="1"/>
</dbReference>
<sequence length="379" mass="40731">MTATHPADPRPEREPGRDRAQEELGRLVPVLFGHAAFQQLNAGCRLGLFELLDAGGPLPAAKVAEGLGIPHRSAGVLLLGTTALGLTTAGNGVDGAPGETGTEEGNRLYRNGPPVAAAFREGLWPVLRDIVEFQDRVSYLPAADYAESLATGENTGIRHFPGTTRDLYTRLAGVPGLEELFYRCMHSWSALSNPVLVERTDFTGVRRVLDVGGGDAVNALALARAHPSLRITVLDRAGALEVAERNIREAGLADRVTTAAADIFTDPWPGGHDCALFAHQLVIWSPEQNLGLLRKAYEAVGPGGRALVFNAFSDDDGAGPLYAALDNVYFTTLPFRHSTIYRWGECENWLREAGFGEIRRTTGNGWTPHGVVSGRRPAP</sequence>
<dbReference type="Gene3D" id="1.10.10.10">
    <property type="entry name" value="Winged helix-like DNA-binding domain superfamily/Winged helix DNA-binding domain"/>
    <property type="match status" value="1"/>
</dbReference>
<evidence type="ECO:0000259" key="4">
    <source>
        <dbReference type="Pfam" id="PF00891"/>
    </source>
</evidence>
<organism evidence="5 6">
    <name type="scientific">Streptomyces zingiberis</name>
    <dbReference type="NCBI Taxonomy" id="2053010"/>
    <lineage>
        <taxon>Bacteria</taxon>
        <taxon>Bacillati</taxon>
        <taxon>Actinomycetota</taxon>
        <taxon>Actinomycetes</taxon>
        <taxon>Kitasatosporales</taxon>
        <taxon>Streptomycetaceae</taxon>
        <taxon>Streptomyces</taxon>
    </lineage>
</organism>
<dbReference type="PANTHER" id="PTHR43712:SF2">
    <property type="entry name" value="O-METHYLTRANSFERASE CICE"/>
    <property type="match status" value="1"/>
</dbReference>
<dbReference type="GO" id="GO:0032259">
    <property type="term" value="P:methylation"/>
    <property type="evidence" value="ECO:0007669"/>
    <property type="project" value="UniProtKB-KW"/>
</dbReference>
<dbReference type="PANTHER" id="PTHR43712">
    <property type="entry name" value="PUTATIVE (AFU_ORTHOLOGUE AFUA_4G14580)-RELATED"/>
    <property type="match status" value="1"/>
</dbReference>